<evidence type="ECO:0000256" key="1">
    <source>
        <dbReference type="SAM" id="Phobius"/>
    </source>
</evidence>
<keyword evidence="1" id="KW-0812">Transmembrane</keyword>
<gene>
    <name evidence="2" type="ORF">CP373A1_13150</name>
</gene>
<dbReference type="OrthoDB" id="1936496at2"/>
<dbReference type="Proteomes" id="UP000092714">
    <property type="component" value="Unassembled WGS sequence"/>
</dbReference>
<proteinExistence type="predicted"/>
<keyword evidence="1" id="KW-0472">Membrane</keyword>
<organism evidence="2 3">
    <name type="scientific">Clostridium paraputrificum</name>
    <dbReference type="NCBI Taxonomy" id="29363"/>
    <lineage>
        <taxon>Bacteria</taxon>
        <taxon>Bacillati</taxon>
        <taxon>Bacillota</taxon>
        <taxon>Clostridia</taxon>
        <taxon>Eubacteriales</taxon>
        <taxon>Clostridiaceae</taxon>
        <taxon>Clostridium</taxon>
    </lineage>
</organism>
<feature type="transmembrane region" description="Helical" evidence="1">
    <location>
        <begin position="43"/>
        <end position="65"/>
    </location>
</feature>
<feature type="transmembrane region" description="Helical" evidence="1">
    <location>
        <begin position="12"/>
        <end position="31"/>
    </location>
</feature>
<name>A0A1B8RMD9_9CLOT</name>
<dbReference type="GeneID" id="42777890"/>
<evidence type="ECO:0000313" key="2">
    <source>
        <dbReference type="EMBL" id="OBY10042.1"/>
    </source>
</evidence>
<reference evidence="2 3" key="1">
    <citation type="submission" date="2016-06" db="EMBL/GenBank/DDBJ databases">
        <authorList>
            <person name="Kjaerup R.B."/>
            <person name="Dalgaard T.S."/>
            <person name="Juul-Madsen H.R."/>
        </authorList>
    </citation>
    <scope>NUCLEOTIDE SEQUENCE [LARGE SCALE GENOMIC DNA]</scope>
    <source>
        <strain evidence="2 3">373-A1</strain>
    </source>
</reference>
<keyword evidence="1" id="KW-1133">Transmembrane helix</keyword>
<dbReference type="RefSeq" id="WP_051195936.1">
    <property type="nucleotide sequence ID" value="NZ_CABJAZ010000005.1"/>
</dbReference>
<feature type="transmembrane region" description="Helical" evidence="1">
    <location>
        <begin position="96"/>
        <end position="118"/>
    </location>
</feature>
<keyword evidence="3" id="KW-1185">Reference proteome</keyword>
<evidence type="ECO:0000313" key="3">
    <source>
        <dbReference type="Proteomes" id="UP000092714"/>
    </source>
</evidence>
<dbReference type="eggNOG" id="ENOG5033DC4">
    <property type="taxonomic scope" value="Bacteria"/>
</dbReference>
<feature type="transmembrane region" description="Helical" evidence="1">
    <location>
        <begin position="124"/>
        <end position="144"/>
    </location>
</feature>
<protein>
    <submittedName>
        <fullName evidence="2">Uncharacterized protein</fullName>
    </submittedName>
</protein>
<dbReference type="EMBL" id="MAPZ01000025">
    <property type="protein sequence ID" value="OBY10042.1"/>
    <property type="molecule type" value="Genomic_DNA"/>
</dbReference>
<dbReference type="AlphaFoldDB" id="A0A1B8RMD9"/>
<accession>A0A1B8RMD9</accession>
<sequence length="148" mass="16906">MDKFKKDLQTRIRMLVCYNSILIIMVSFGLFHPTAGQSEFTLGFMSGVNVGLYIAVQALLIYLVFKYQGALRKEDKLRELYIYENDERRKYIRTHIGGVGINIILGGLAIGTIISGFYNETVFFVLLSTLMFSALVKGILKVYFNRKI</sequence>
<comment type="caution">
    <text evidence="2">The sequence shown here is derived from an EMBL/GenBank/DDBJ whole genome shotgun (WGS) entry which is preliminary data.</text>
</comment>